<evidence type="ECO:0000256" key="1">
    <source>
        <dbReference type="SAM" id="MobiDB-lite"/>
    </source>
</evidence>
<organism evidence="2 3">
    <name type="scientific">Pleurodeles waltl</name>
    <name type="common">Iberian ribbed newt</name>
    <dbReference type="NCBI Taxonomy" id="8319"/>
    <lineage>
        <taxon>Eukaryota</taxon>
        <taxon>Metazoa</taxon>
        <taxon>Chordata</taxon>
        <taxon>Craniata</taxon>
        <taxon>Vertebrata</taxon>
        <taxon>Euteleostomi</taxon>
        <taxon>Amphibia</taxon>
        <taxon>Batrachia</taxon>
        <taxon>Caudata</taxon>
        <taxon>Salamandroidea</taxon>
        <taxon>Salamandridae</taxon>
        <taxon>Pleurodelinae</taxon>
        <taxon>Pleurodeles</taxon>
    </lineage>
</organism>
<keyword evidence="3" id="KW-1185">Reference proteome</keyword>
<dbReference type="AlphaFoldDB" id="A0AAV7MLW4"/>
<proteinExistence type="predicted"/>
<evidence type="ECO:0000313" key="3">
    <source>
        <dbReference type="Proteomes" id="UP001066276"/>
    </source>
</evidence>
<gene>
    <name evidence="2" type="ORF">NDU88_002154</name>
</gene>
<evidence type="ECO:0000313" key="2">
    <source>
        <dbReference type="EMBL" id="KAJ1104745.1"/>
    </source>
</evidence>
<protein>
    <submittedName>
        <fullName evidence="2">Uncharacterized protein</fullName>
    </submittedName>
</protein>
<dbReference type="EMBL" id="JANPWB010000013">
    <property type="protein sequence ID" value="KAJ1104745.1"/>
    <property type="molecule type" value="Genomic_DNA"/>
</dbReference>
<comment type="caution">
    <text evidence="2">The sequence shown here is derived from an EMBL/GenBank/DDBJ whole genome shotgun (WGS) entry which is preliminary data.</text>
</comment>
<dbReference type="Proteomes" id="UP001066276">
    <property type="component" value="Chromosome 9"/>
</dbReference>
<reference evidence="2" key="1">
    <citation type="journal article" date="2022" name="bioRxiv">
        <title>Sequencing and chromosome-scale assembly of the giantPleurodeles waltlgenome.</title>
        <authorList>
            <person name="Brown T."/>
            <person name="Elewa A."/>
            <person name="Iarovenko S."/>
            <person name="Subramanian E."/>
            <person name="Araus A.J."/>
            <person name="Petzold A."/>
            <person name="Susuki M."/>
            <person name="Suzuki K.-i.T."/>
            <person name="Hayashi T."/>
            <person name="Toyoda A."/>
            <person name="Oliveira C."/>
            <person name="Osipova E."/>
            <person name="Leigh N.D."/>
            <person name="Simon A."/>
            <person name="Yun M.H."/>
        </authorList>
    </citation>
    <scope>NUCLEOTIDE SEQUENCE</scope>
    <source>
        <strain evidence="2">20211129_DDA</strain>
        <tissue evidence="2">Liver</tissue>
    </source>
</reference>
<accession>A0AAV7MLW4</accession>
<feature type="region of interest" description="Disordered" evidence="1">
    <location>
        <begin position="1"/>
        <end position="47"/>
    </location>
</feature>
<name>A0AAV7MLW4_PLEWA</name>
<sequence length="89" mass="8874">MPPESEMVQGGPEVGGEGIPRLGRQVGEGFPPCVGSAEARDGGESEAGGVKLACGRVEGEATVEVFGSLVVEGSVCVGEEPEGDPFVDG</sequence>